<organism evidence="1">
    <name type="scientific">Morchella importuna</name>
    <dbReference type="NCBI Taxonomy" id="1174673"/>
    <lineage>
        <taxon>Eukaryota</taxon>
        <taxon>Fungi</taxon>
        <taxon>Dikarya</taxon>
        <taxon>Ascomycota</taxon>
        <taxon>Pezizomycotina</taxon>
        <taxon>Pezizomycetes</taxon>
        <taxon>Pezizales</taxon>
        <taxon>Morchellaceae</taxon>
        <taxon>Morchella</taxon>
    </lineage>
</organism>
<evidence type="ECO:0000313" key="2">
    <source>
        <dbReference type="EMBL" id="AVI61142.1"/>
    </source>
</evidence>
<proteinExistence type="predicted"/>
<protein>
    <submittedName>
        <fullName evidence="2">Mating type protein MAT1-1-11</fullName>
    </submittedName>
</protein>
<reference evidence="1" key="1">
    <citation type="journal article" date="2017" name="Mycol. Prog.">
        <title>Characterization of mating-type idiomorphs suggests that Morchella importuna, Mel-20 and M. sextelata are heterothallic.</title>
        <authorList>
            <person name="Chai H."/>
            <person name="Chen L."/>
            <person name="Chen W."/>
            <person name="Zhao Q."/>
            <person name="Zhang X."/>
            <person name="Su K."/>
            <person name="Zhao Y."/>
        </authorList>
    </citation>
    <scope>NUCLEOTIDE SEQUENCE</scope>
    <source>
        <strain evidence="1">YPL6-3</strain>
    </source>
</reference>
<reference evidence="2" key="2">
    <citation type="submission" date="2017-12" db="EMBL/GenBank/DDBJ databases">
        <title>Structural variation and phylogenetic analysis of the mating-type idiomorphs in the genus Morchella.</title>
        <authorList>
            <person name="Chai H.M."/>
            <person name="Chen W.M."/>
            <person name="Zhang X.L."/>
            <person name="Zhao Y.C."/>
        </authorList>
    </citation>
    <scope>NUCLEOTIDE SEQUENCE</scope>
    <source>
        <strain evidence="2">YPL6</strain>
    </source>
</reference>
<accession>A0A2P1BVS3</accession>
<dbReference type="EMBL" id="MG681027">
    <property type="protein sequence ID" value="AVI61142.1"/>
    <property type="molecule type" value="Genomic_DNA"/>
</dbReference>
<dbReference type="AlphaFoldDB" id="A0A2P1BVS3"/>
<dbReference type="EMBL" id="KY782630">
    <property type="protein sequence ID" value="AVI60818.1"/>
    <property type="molecule type" value="Genomic_DNA"/>
</dbReference>
<name>A0A2P1BVS3_9PEZI</name>
<evidence type="ECO:0000313" key="1">
    <source>
        <dbReference type="EMBL" id="AVI60818.1"/>
    </source>
</evidence>
<sequence>MDAVNCQPVVVANEATITPRKITSRREAINKIRNVLCQVKNELAYKPRAVPDAKVRDVAIFSTRVLRRFRIKELKRDSIDERLDFHPIADIYSLGHQVKSLLGAQSNLVRDLRYLEEKIQKLQHNYTEDIWVAIADLHEFLIFACFVNQIHRDDTLDEKTLYSARNHLADSPHPEAGIALADLRAARQVEKEFQKMNHGEGLPTVSKVIKLGPLATSLASEWYRNYELHMPANEQEWRNLCRFPLPSFETMFGWFENSRRRILSDIHSIRPGLKAIIDKQIRDDSVVTKLNKGISMDEKRGETEKLDTLLADMIHEVDKLGSQLKMKAFTPPSFPPASCTPQNHSPIKLQYWVSDTCTIDGNMKQIQHIIGRIFEAFTGTADFCMNAILHSDRLGGYEEKVFAQKSEKEFNIRYLSAVGEFLGQMRFHQVFEAINPDEFGSKELTPETRNLILRDRHHSQILTCIFDAFGSLSEAEEEYLLGITHLHMSLEEIHEWFQKHSAKFQNDKLEK</sequence>